<protein>
    <submittedName>
        <fullName evidence="1">Uncharacterized protein</fullName>
    </submittedName>
</protein>
<evidence type="ECO:0000313" key="1">
    <source>
        <dbReference type="EMBL" id="KAA6396859.1"/>
    </source>
</evidence>
<name>A0A5J4WRZ3_9EUKA</name>
<dbReference type="EMBL" id="SNRW01001324">
    <property type="protein sequence ID" value="KAA6396859.1"/>
    <property type="molecule type" value="Genomic_DNA"/>
</dbReference>
<comment type="caution">
    <text evidence="1">The sequence shown here is derived from an EMBL/GenBank/DDBJ whole genome shotgun (WGS) entry which is preliminary data.</text>
</comment>
<proteinExistence type="predicted"/>
<gene>
    <name evidence="1" type="ORF">EZS28_007614</name>
</gene>
<accession>A0A5J4WRZ3</accession>
<organism evidence="1 2">
    <name type="scientific">Streblomastix strix</name>
    <dbReference type="NCBI Taxonomy" id="222440"/>
    <lineage>
        <taxon>Eukaryota</taxon>
        <taxon>Metamonada</taxon>
        <taxon>Preaxostyla</taxon>
        <taxon>Oxymonadida</taxon>
        <taxon>Streblomastigidae</taxon>
        <taxon>Streblomastix</taxon>
    </lineage>
</organism>
<sequence length="124" mass="14380">MPKIMQMRSLQMQLPKLEQCEPVYLSARVVKSHHVVRQARGLITYEQLFAECSIRFSKRILQRYAQRTNIFQVKVKGSQEFTLPSESCLFRSARRFDIPPSTTYPMHIDLGVSSSHRSCVVCES</sequence>
<dbReference type="Proteomes" id="UP000324800">
    <property type="component" value="Unassembled WGS sequence"/>
</dbReference>
<reference evidence="1 2" key="1">
    <citation type="submission" date="2019-03" db="EMBL/GenBank/DDBJ databases">
        <title>Single cell metagenomics reveals metabolic interactions within the superorganism composed of flagellate Streblomastix strix and complex community of Bacteroidetes bacteria on its surface.</title>
        <authorList>
            <person name="Treitli S.C."/>
            <person name="Kolisko M."/>
            <person name="Husnik F."/>
            <person name="Keeling P."/>
            <person name="Hampl V."/>
        </authorList>
    </citation>
    <scope>NUCLEOTIDE SEQUENCE [LARGE SCALE GENOMIC DNA]</scope>
    <source>
        <strain evidence="1">ST1C</strain>
    </source>
</reference>
<evidence type="ECO:0000313" key="2">
    <source>
        <dbReference type="Proteomes" id="UP000324800"/>
    </source>
</evidence>
<dbReference type="AlphaFoldDB" id="A0A5J4WRZ3"/>